<proteinExistence type="predicted"/>
<keyword evidence="2" id="KW-1185">Reference proteome</keyword>
<dbReference type="EMBL" id="JARKIB010000124">
    <property type="protein sequence ID" value="KAJ7735928.1"/>
    <property type="molecule type" value="Genomic_DNA"/>
</dbReference>
<name>A0AAD7MX05_9AGAR</name>
<organism evidence="1 2">
    <name type="scientific">Mycena metata</name>
    <dbReference type="NCBI Taxonomy" id="1033252"/>
    <lineage>
        <taxon>Eukaryota</taxon>
        <taxon>Fungi</taxon>
        <taxon>Dikarya</taxon>
        <taxon>Basidiomycota</taxon>
        <taxon>Agaricomycotina</taxon>
        <taxon>Agaricomycetes</taxon>
        <taxon>Agaricomycetidae</taxon>
        <taxon>Agaricales</taxon>
        <taxon>Marasmiineae</taxon>
        <taxon>Mycenaceae</taxon>
        <taxon>Mycena</taxon>
    </lineage>
</organism>
<dbReference type="Proteomes" id="UP001215598">
    <property type="component" value="Unassembled WGS sequence"/>
</dbReference>
<gene>
    <name evidence="1" type="ORF">B0H16DRAFT_1326836</name>
</gene>
<sequence>GLILGCSLARFKSHTRKPVPAQNRFYTIIVTISMKLIWNLRNERMFETHCAATDKEIHNRWVSLINSALKRDILLTNQARFGSLAIKKQVVLNTWSGTLLEEDSLPDDWTKSKGF</sequence>
<comment type="caution">
    <text evidence="1">The sequence shown here is derived from an EMBL/GenBank/DDBJ whole genome shotgun (WGS) entry which is preliminary data.</text>
</comment>
<protein>
    <submittedName>
        <fullName evidence="1">Uncharacterized protein</fullName>
    </submittedName>
</protein>
<feature type="non-terminal residue" evidence="1">
    <location>
        <position position="1"/>
    </location>
</feature>
<evidence type="ECO:0000313" key="1">
    <source>
        <dbReference type="EMBL" id="KAJ7735928.1"/>
    </source>
</evidence>
<reference evidence="1" key="1">
    <citation type="submission" date="2023-03" db="EMBL/GenBank/DDBJ databases">
        <title>Massive genome expansion in bonnet fungi (Mycena s.s.) driven by repeated elements and novel gene families across ecological guilds.</title>
        <authorList>
            <consortium name="Lawrence Berkeley National Laboratory"/>
            <person name="Harder C.B."/>
            <person name="Miyauchi S."/>
            <person name="Viragh M."/>
            <person name="Kuo A."/>
            <person name="Thoen E."/>
            <person name="Andreopoulos B."/>
            <person name="Lu D."/>
            <person name="Skrede I."/>
            <person name="Drula E."/>
            <person name="Henrissat B."/>
            <person name="Morin E."/>
            <person name="Kohler A."/>
            <person name="Barry K."/>
            <person name="LaButti K."/>
            <person name="Morin E."/>
            <person name="Salamov A."/>
            <person name="Lipzen A."/>
            <person name="Mereny Z."/>
            <person name="Hegedus B."/>
            <person name="Baldrian P."/>
            <person name="Stursova M."/>
            <person name="Weitz H."/>
            <person name="Taylor A."/>
            <person name="Grigoriev I.V."/>
            <person name="Nagy L.G."/>
            <person name="Martin F."/>
            <person name="Kauserud H."/>
        </authorList>
    </citation>
    <scope>NUCLEOTIDE SEQUENCE</scope>
    <source>
        <strain evidence="1">CBHHK182m</strain>
    </source>
</reference>
<dbReference type="AlphaFoldDB" id="A0AAD7MX05"/>
<evidence type="ECO:0000313" key="2">
    <source>
        <dbReference type="Proteomes" id="UP001215598"/>
    </source>
</evidence>
<accession>A0AAD7MX05</accession>